<gene>
    <name evidence="1" type="ORF">HHL15_03700</name>
</gene>
<proteinExistence type="predicted"/>
<sequence>MELKGRNATWLELAVAPLWRLGQARVRIHSLSGGRECCVGITVDERWLCANDGRLTVFGCRDSASRFLELLRIDHMEEGPEANLPGSCSDPLGVQCLRLGTRGVLQECDGGAARPGRGSPGRIMIRSKPQRATFEQDFMR</sequence>
<dbReference type="Proteomes" id="UP000580043">
    <property type="component" value="Unassembled WGS sequence"/>
</dbReference>
<name>A0A848FY55_9RHOO</name>
<protein>
    <submittedName>
        <fullName evidence="1">Uncharacterized protein</fullName>
    </submittedName>
</protein>
<comment type="caution">
    <text evidence="1">The sequence shown here is derived from an EMBL/GenBank/DDBJ whole genome shotgun (WGS) entry which is preliminary data.</text>
</comment>
<organism evidence="1 2">
    <name type="scientific">Zoogloea dura</name>
    <dbReference type="NCBI Taxonomy" id="2728840"/>
    <lineage>
        <taxon>Bacteria</taxon>
        <taxon>Pseudomonadati</taxon>
        <taxon>Pseudomonadota</taxon>
        <taxon>Betaproteobacteria</taxon>
        <taxon>Rhodocyclales</taxon>
        <taxon>Zoogloeaceae</taxon>
        <taxon>Zoogloea</taxon>
    </lineage>
</organism>
<evidence type="ECO:0000313" key="1">
    <source>
        <dbReference type="EMBL" id="NML24828.1"/>
    </source>
</evidence>
<reference evidence="1 2" key="1">
    <citation type="submission" date="2020-04" db="EMBL/GenBank/DDBJ databases">
        <title>Zoogloea sp. G-4-1-14 isolated from soil.</title>
        <authorList>
            <person name="Dahal R.H."/>
        </authorList>
    </citation>
    <scope>NUCLEOTIDE SEQUENCE [LARGE SCALE GENOMIC DNA]</scope>
    <source>
        <strain evidence="1 2">G-4-1-14</strain>
    </source>
</reference>
<accession>A0A848FY55</accession>
<dbReference type="RefSeq" id="WP_169144472.1">
    <property type="nucleotide sequence ID" value="NZ_JABBGA010000002.1"/>
</dbReference>
<evidence type="ECO:0000313" key="2">
    <source>
        <dbReference type="Proteomes" id="UP000580043"/>
    </source>
</evidence>
<dbReference type="EMBL" id="JABBGA010000002">
    <property type="protein sequence ID" value="NML24828.1"/>
    <property type="molecule type" value="Genomic_DNA"/>
</dbReference>
<dbReference type="AlphaFoldDB" id="A0A848FY55"/>
<keyword evidence="2" id="KW-1185">Reference proteome</keyword>